<gene>
    <name evidence="1" type="ORF">L1987_25082</name>
</gene>
<comment type="caution">
    <text evidence="1">The sequence shown here is derived from an EMBL/GenBank/DDBJ whole genome shotgun (WGS) entry which is preliminary data.</text>
</comment>
<evidence type="ECO:0000313" key="1">
    <source>
        <dbReference type="EMBL" id="KAI3809113.1"/>
    </source>
</evidence>
<sequence>MKSCQPICYPSSSHLPIHHFSLVIFLITAAIFASYGGNETDHLALLSFNSMITNDPYRALTSWNSSFHFYDWNGVLCGKKHKRVTRLLLLYKKHLLDNKLSKAKHFSLSRLIYNMMHVLESLLLCILFMSGGILTLGLKEDANRSLCIEEERKALLDVKANLIDLHGNLSDWASEGEKMDCCKWAGVTCNNQTGHVIQLDLTFGSSGFAGKLSPSLQVLNQLQYLNLSGINFQSNTLPNNLGSLSNLQVLDISSANLSGSIPYQLANLSNLLRLDLSRNFLRGSIPFSFGDLTSLTYLDMSQNQLGGNIPKSLGNCSSLAQLDLSQNLLNGSMPDIMGQLSNLRFLNLSSNSLEGMLPNMTFSFLGYVAMDLSNNHFEGRVPLLPSRLAALNLSGNRFSGTLSFLCEIDGFVSFLDLSNNLFLGNLPDCWANRRVLKVLNLSNNNLSGEIPSSLGKMLAVEALYLRANAFVGEFPMSMSNCIRLRFLDLGENKLSGVIPEWIGEELSGLYVLALGSNQFYGRLPSQVCWLSNLQVLDLSNNELSGSIPRCFDNFTAMTRGSFGDDMTKHYYLSYIPIVPDPSNIPSSFESLNSEEAHFLDNALVTWKGKERCGFPPPPPKKDVEEDEDDFWKSYYIGMGAGFAVGFLGICGALILNRHWRYFFFAWLRDMKDWIYVTMAVHISKLERKF</sequence>
<dbReference type="EMBL" id="CM042025">
    <property type="protein sequence ID" value="KAI3809113.1"/>
    <property type="molecule type" value="Genomic_DNA"/>
</dbReference>
<evidence type="ECO:0000313" key="2">
    <source>
        <dbReference type="Proteomes" id="UP001056120"/>
    </source>
</evidence>
<keyword evidence="2" id="KW-1185">Reference proteome</keyword>
<protein>
    <submittedName>
        <fullName evidence="1">Uncharacterized protein</fullName>
    </submittedName>
</protein>
<accession>A0ACB9IN63</accession>
<reference evidence="2" key="1">
    <citation type="journal article" date="2022" name="Mol. Ecol. Resour.">
        <title>The genomes of chicory, endive, great burdock and yacon provide insights into Asteraceae palaeo-polyploidization history and plant inulin production.</title>
        <authorList>
            <person name="Fan W."/>
            <person name="Wang S."/>
            <person name="Wang H."/>
            <person name="Wang A."/>
            <person name="Jiang F."/>
            <person name="Liu H."/>
            <person name="Zhao H."/>
            <person name="Xu D."/>
            <person name="Zhang Y."/>
        </authorList>
    </citation>
    <scope>NUCLEOTIDE SEQUENCE [LARGE SCALE GENOMIC DNA]</scope>
    <source>
        <strain evidence="2">cv. Yunnan</strain>
    </source>
</reference>
<dbReference type="Proteomes" id="UP001056120">
    <property type="component" value="Linkage Group LG08"/>
</dbReference>
<proteinExistence type="predicted"/>
<reference evidence="1 2" key="2">
    <citation type="journal article" date="2022" name="Mol. Ecol. Resour.">
        <title>The genomes of chicory, endive, great burdock and yacon provide insights into Asteraceae paleo-polyploidization history and plant inulin production.</title>
        <authorList>
            <person name="Fan W."/>
            <person name="Wang S."/>
            <person name="Wang H."/>
            <person name="Wang A."/>
            <person name="Jiang F."/>
            <person name="Liu H."/>
            <person name="Zhao H."/>
            <person name="Xu D."/>
            <person name="Zhang Y."/>
        </authorList>
    </citation>
    <scope>NUCLEOTIDE SEQUENCE [LARGE SCALE GENOMIC DNA]</scope>
    <source>
        <strain evidence="2">cv. Yunnan</strain>
        <tissue evidence="1">Leaves</tissue>
    </source>
</reference>
<organism evidence="1 2">
    <name type="scientific">Smallanthus sonchifolius</name>
    <dbReference type="NCBI Taxonomy" id="185202"/>
    <lineage>
        <taxon>Eukaryota</taxon>
        <taxon>Viridiplantae</taxon>
        <taxon>Streptophyta</taxon>
        <taxon>Embryophyta</taxon>
        <taxon>Tracheophyta</taxon>
        <taxon>Spermatophyta</taxon>
        <taxon>Magnoliopsida</taxon>
        <taxon>eudicotyledons</taxon>
        <taxon>Gunneridae</taxon>
        <taxon>Pentapetalae</taxon>
        <taxon>asterids</taxon>
        <taxon>campanulids</taxon>
        <taxon>Asterales</taxon>
        <taxon>Asteraceae</taxon>
        <taxon>Asteroideae</taxon>
        <taxon>Heliantheae alliance</taxon>
        <taxon>Millerieae</taxon>
        <taxon>Smallanthus</taxon>
    </lineage>
</organism>
<name>A0ACB9IN63_9ASTR</name>